<dbReference type="EMBL" id="JAGINX010000001">
    <property type="protein sequence ID" value="MBP2317160.1"/>
    <property type="molecule type" value="Genomic_DNA"/>
</dbReference>
<feature type="compositionally biased region" description="Polar residues" evidence="4">
    <location>
        <begin position="316"/>
        <end position="329"/>
    </location>
</feature>
<keyword evidence="5" id="KW-1133">Transmembrane helix</keyword>
<sequence length="473" mass="50381">MTTPTSRPPLRRGLDTPVAGVCLGLARHLGVSVPVIRTVMIALTIAGGIGLILYCWLWAFVPVETEPEPEAARRGLSGPAVENPDAGVPGSSPKPDAGGGTGSRAGPSGASGEEDFAARLRRGLDVLTRSPEVLAGGLLLGIAGIMVLQLVGLRVDWWLIGPPAILVVGLLLAWSQVDAGEGARTTRSRQAALWQFAGGAFLVLVALLVMAGGFIPAGELILSLVLAGMLLAGVALVIAPWLIKMYRTMSVERARAAAEAERADIAAHLHDSVLQTLAMIQKQRHDPAAVGQLARSQERQLRDWLYRQQEARGQNPRGQNPRGQETRGAQQPGEAGVGEQPQSLRDQLMAAAAELEELYTVPVEVVTVGESHREDHEALVAAAREAIVNALKHAGPASVYAESDEREDAVFIRDRGQGFDVDSIEEDRLGVRESIIGRMSRAGGRARIRSSESGTEVQLFLPAEERVSKETES</sequence>
<dbReference type="GO" id="GO:0016301">
    <property type="term" value="F:kinase activity"/>
    <property type="evidence" value="ECO:0007669"/>
    <property type="project" value="UniProtKB-KW"/>
</dbReference>
<dbReference type="Proteomes" id="UP001519331">
    <property type="component" value="Unassembled WGS sequence"/>
</dbReference>
<gene>
    <name evidence="7" type="ORF">JOF45_000179</name>
</gene>
<dbReference type="SUPFAM" id="SSF55874">
    <property type="entry name" value="ATPase domain of HSP90 chaperone/DNA topoisomerase II/histidine kinase"/>
    <property type="match status" value="1"/>
</dbReference>
<dbReference type="PANTHER" id="PTHR24421:SF61">
    <property type="entry name" value="OXYGEN SENSOR HISTIDINE KINASE NREB"/>
    <property type="match status" value="1"/>
</dbReference>
<feature type="transmembrane region" description="Helical" evidence="5">
    <location>
        <begin position="196"/>
        <end position="215"/>
    </location>
</feature>
<evidence type="ECO:0000313" key="7">
    <source>
        <dbReference type="EMBL" id="MBP2317160.1"/>
    </source>
</evidence>
<comment type="caution">
    <text evidence="7">The sequence shown here is derived from an EMBL/GenBank/DDBJ whole genome shotgun (WGS) entry which is preliminary data.</text>
</comment>
<keyword evidence="3" id="KW-0902">Two-component regulatory system</keyword>
<reference evidence="7 8" key="1">
    <citation type="submission" date="2021-03" db="EMBL/GenBank/DDBJ databases">
        <title>Sequencing the genomes of 1000 actinobacteria strains.</title>
        <authorList>
            <person name="Klenk H.-P."/>
        </authorList>
    </citation>
    <scope>NUCLEOTIDE SEQUENCE [LARGE SCALE GENOMIC DNA]</scope>
    <source>
        <strain evidence="7 8">DSM 12544</strain>
    </source>
</reference>
<name>A0ABS4SY82_9MICC</name>
<evidence type="ECO:0000256" key="1">
    <source>
        <dbReference type="ARBA" id="ARBA00022679"/>
    </source>
</evidence>
<keyword evidence="2 7" id="KW-0418">Kinase</keyword>
<feature type="region of interest" description="Disordered" evidence="4">
    <location>
        <begin position="71"/>
        <end position="112"/>
    </location>
</feature>
<keyword evidence="1" id="KW-0808">Transferase</keyword>
<feature type="transmembrane region" description="Helical" evidence="5">
    <location>
        <begin position="157"/>
        <end position="175"/>
    </location>
</feature>
<evidence type="ECO:0000256" key="3">
    <source>
        <dbReference type="ARBA" id="ARBA00023012"/>
    </source>
</evidence>
<evidence type="ECO:0000256" key="2">
    <source>
        <dbReference type="ARBA" id="ARBA00022777"/>
    </source>
</evidence>
<feature type="transmembrane region" description="Helical" evidence="5">
    <location>
        <begin position="39"/>
        <end position="61"/>
    </location>
</feature>
<keyword evidence="5" id="KW-0472">Membrane</keyword>
<dbReference type="PANTHER" id="PTHR24421">
    <property type="entry name" value="NITRATE/NITRITE SENSOR PROTEIN NARX-RELATED"/>
    <property type="match status" value="1"/>
</dbReference>
<evidence type="ECO:0000259" key="6">
    <source>
        <dbReference type="Pfam" id="PF04024"/>
    </source>
</evidence>
<feature type="domain" description="Phage shock protein PspC N-terminal" evidence="6">
    <location>
        <begin position="14"/>
        <end position="64"/>
    </location>
</feature>
<dbReference type="InterPro" id="IPR050482">
    <property type="entry name" value="Sensor_HK_TwoCompSys"/>
</dbReference>
<organism evidence="7 8">
    <name type="scientific">Nesterenkonia lacusekhoensis</name>
    <dbReference type="NCBI Taxonomy" id="150832"/>
    <lineage>
        <taxon>Bacteria</taxon>
        <taxon>Bacillati</taxon>
        <taxon>Actinomycetota</taxon>
        <taxon>Actinomycetes</taxon>
        <taxon>Micrococcales</taxon>
        <taxon>Micrococcaceae</taxon>
        <taxon>Nesterenkonia</taxon>
    </lineage>
</organism>
<feature type="transmembrane region" description="Helical" evidence="5">
    <location>
        <begin position="133"/>
        <end position="151"/>
    </location>
</feature>
<dbReference type="Gene3D" id="3.30.565.10">
    <property type="entry name" value="Histidine kinase-like ATPase, C-terminal domain"/>
    <property type="match status" value="1"/>
</dbReference>
<keyword evidence="5" id="KW-0812">Transmembrane</keyword>
<feature type="region of interest" description="Disordered" evidence="4">
    <location>
        <begin position="309"/>
        <end position="342"/>
    </location>
</feature>
<dbReference type="InterPro" id="IPR007168">
    <property type="entry name" value="Phageshock_PspC_N"/>
</dbReference>
<feature type="transmembrane region" description="Helical" evidence="5">
    <location>
        <begin position="221"/>
        <end position="243"/>
    </location>
</feature>
<dbReference type="InterPro" id="IPR036890">
    <property type="entry name" value="HATPase_C_sf"/>
</dbReference>
<evidence type="ECO:0000313" key="8">
    <source>
        <dbReference type="Proteomes" id="UP001519331"/>
    </source>
</evidence>
<evidence type="ECO:0000256" key="4">
    <source>
        <dbReference type="SAM" id="MobiDB-lite"/>
    </source>
</evidence>
<dbReference type="RefSeq" id="WP_210047371.1">
    <property type="nucleotide sequence ID" value="NZ_JAGINX010000001.1"/>
</dbReference>
<proteinExistence type="predicted"/>
<accession>A0ABS4SY82</accession>
<protein>
    <submittedName>
        <fullName evidence="7">Signal transduction histidine kinase/phage shock protein PspC (Stress-responsive transcriptional regulator)</fullName>
    </submittedName>
</protein>
<keyword evidence="8" id="KW-1185">Reference proteome</keyword>
<dbReference type="Pfam" id="PF04024">
    <property type="entry name" value="PspC"/>
    <property type="match status" value="1"/>
</dbReference>
<evidence type="ECO:0000256" key="5">
    <source>
        <dbReference type="SAM" id="Phobius"/>
    </source>
</evidence>